<evidence type="ECO:0000313" key="5">
    <source>
        <dbReference type="RefSeq" id="XP_033572799.1"/>
    </source>
</evidence>
<evidence type="ECO:0000313" key="4">
    <source>
        <dbReference type="Proteomes" id="UP000504636"/>
    </source>
</evidence>
<proteinExistence type="predicted"/>
<dbReference type="Pfam" id="PF01926">
    <property type="entry name" value="MMR_HSR1"/>
    <property type="match status" value="1"/>
</dbReference>
<gene>
    <name evidence="3 5" type="ORF">BDZ99DRAFT_479866</name>
</gene>
<keyword evidence="4" id="KW-1185">Reference proteome</keyword>
<feature type="compositionally biased region" description="Basic residues" evidence="1">
    <location>
        <begin position="1"/>
        <end position="13"/>
    </location>
</feature>
<evidence type="ECO:0000256" key="1">
    <source>
        <dbReference type="SAM" id="MobiDB-lite"/>
    </source>
</evidence>
<feature type="domain" description="G" evidence="2">
    <location>
        <begin position="58"/>
        <end position="114"/>
    </location>
</feature>
<evidence type="ECO:0000313" key="3">
    <source>
        <dbReference type="EMBL" id="KAF2805835.1"/>
    </source>
</evidence>
<reference evidence="5" key="3">
    <citation type="submission" date="2025-04" db="UniProtKB">
        <authorList>
            <consortium name="RefSeq"/>
        </authorList>
    </citation>
    <scope>IDENTIFICATION</scope>
    <source>
        <strain evidence="5">CBS 304.34</strain>
    </source>
</reference>
<dbReference type="RefSeq" id="XP_033572799.1">
    <property type="nucleotide sequence ID" value="XM_033722287.1"/>
</dbReference>
<protein>
    <recommendedName>
        <fullName evidence="2">G domain-containing protein</fullName>
    </recommendedName>
</protein>
<sequence>MFRQQERRRRLPRPYRGPPGNQRPRERSPSQESSSREPEYSRPNGLNQRHRTPERVVIAVCGMTGSGKSSFIQKVSGEQMKVGDGLKSCTTEVQEVSCRVGRHEITLVDTPGFGDDTRNDVDVLEEIVR</sequence>
<dbReference type="EMBL" id="MU003708">
    <property type="protein sequence ID" value="KAF2805835.1"/>
    <property type="molecule type" value="Genomic_DNA"/>
</dbReference>
<name>A0A6A6YCK6_9PEZI</name>
<reference evidence="5" key="2">
    <citation type="submission" date="2020-04" db="EMBL/GenBank/DDBJ databases">
        <authorList>
            <consortium name="NCBI Genome Project"/>
        </authorList>
    </citation>
    <scope>NUCLEOTIDE SEQUENCE</scope>
    <source>
        <strain evidence="5">CBS 304.34</strain>
    </source>
</reference>
<reference evidence="3 5" key="1">
    <citation type="journal article" date="2020" name="Stud. Mycol.">
        <title>101 Dothideomycetes genomes: a test case for predicting lifestyles and emergence of pathogens.</title>
        <authorList>
            <person name="Haridas S."/>
            <person name="Albert R."/>
            <person name="Binder M."/>
            <person name="Bloem J."/>
            <person name="Labutti K."/>
            <person name="Salamov A."/>
            <person name="Andreopoulos B."/>
            <person name="Baker S."/>
            <person name="Barry K."/>
            <person name="Bills G."/>
            <person name="Bluhm B."/>
            <person name="Cannon C."/>
            <person name="Castanera R."/>
            <person name="Culley D."/>
            <person name="Daum C."/>
            <person name="Ezra D."/>
            <person name="Gonzalez J."/>
            <person name="Henrissat B."/>
            <person name="Kuo A."/>
            <person name="Liang C."/>
            <person name="Lipzen A."/>
            <person name="Lutzoni F."/>
            <person name="Magnuson J."/>
            <person name="Mondo S."/>
            <person name="Nolan M."/>
            <person name="Ohm R."/>
            <person name="Pangilinan J."/>
            <person name="Park H.-J."/>
            <person name="Ramirez L."/>
            <person name="Alfaro M."/>
            <person name="Sun H."/>
            <person name="Tritt A."/>
            <person name="Yoshinaga Y."/>
            <person name="Zwiers L.-H."/>
            <person name="Turgeon B."/>
            <person name="Goodwin S."/>
            <person name="Spatafora J."/>
            <person name="Crous P."/>
            <person name="Grigoriev I."/>
        </authorList>
    </citation>
    <scope>NUCLEOTIDE SEQUENCE</scope>
    <source>
        <strain evidence="3 5">CBS 304.34</strain>
    </source>
</reference>
<dbReference type="CDD" id="cd00882">
    <property type="entry name" value="Ras_like_GTPase"/>
    <property type="match status" value="1"/>
</dbReference>
<dbReference type="GeneID" id="54463180"/>
<dbReference type="SUPFAM" id="SSF52540">
    <property type="entry name" value="P-loop containing nucleoside triphosphate hydrolases"/>
    <property type="match status" value="1"/>
</dbReference>
<dbReference type="GO" id="GO:0005525">
    <property type="term" value="F:GTP binding"/>
    <property type="evidence" value="ECO:0007669"/>
    <property type="project" value="InterPro"/>
</dbReference>
<dbReference type="OrthoDB" id="8954335at2759"/>
<accession>A0A6A6YCK6</accession>
<feature type="region of interest" description="Disordered" evidence="1">
    <location>
        <begin position="1"/>
        <end position="54"/>
    </location>
</feature>
<dbReference type="InterPro" id="IPR006073">
    <property type="entry name" value="GTP-bd"/>
</dbReference>
<dbReference type="InterPro" id="IPR027417">
    <property type="entry name" value="P-loop_NTPase"/>
</dbReference>
<dbReference type="Proteomes" id="UP000504636">
    <property type="component" value="Unplaced"/>
</dbReference>
<dbReference type="Gene3D" id="3.40.50.300">
    <property type="entry name" value="P-loop containing nucleotide triphosphate hydrolases"/>
    <property type="match status" value="1"/>
</dbReference>
<organism evidence="3">
    <name type="scientific">Mytilinidion resinicola</name>
    <dbReference type="NCBI Taxonomy" id="574789"/>
    <lineage>
        <taxon>Eukaryota</taxon>
        <taxon>Fungi</taxon>
        <taxon>Dikarya</taxon>
        <taxon>Ascomycota</taxon>
        <taxon>Pezizomycotina</taxon>
        <taxon>Dothideomycetes</taxon>
        <taxon>Pleosporomycetidae</taxon>
        <taxon>Mytilinidiales</taxon>
        <taxon>Mytilinidiaceae</taxon>
        <taxon>Mytilinidion</taxon>
    </lineage>
</organism>
<dbReference type="AlphaFoldDB" id="A0A6A6YCK6"/>
<evidence type="ECO:0000259" key="2">
    <source>
        <dbReference type="Pfam" id="PF01926"/>
    </source>
</evidence>
<feature type="compositionally biased region" description="Basic and acidic residues" evidence="1">
    <location>
        <begin position="23"/>
        <end position="40"/>
    </location>
</feature>